<reference evidence="10" key="1">
    <citation type="submission" date="2020-10" db="EMBL/GenBank/DDBJ databases">
        <authorList>
            <person name="Gilroy R."/>
        </authorList>
    </citation>
    <scope>NUCLEOTIDE SEQUENCE</scope>
    <source>
        <strain evidence="10">F1-3629</strain>
    </source>
</reference>
<comment type="caution">
    <text evidence="10">The sequence shown here is derived from an EMBL/GenBank/DDBJ whole genome shotgun (WGS) entry which is preliminary data.</text>
</comment>
<gene>
    <name evidence="10" type="ORF">IAC07_01900</name>
</gene>
<evidence type="ECO:0000256" key="5">
    <source>
        <dbReference type="ARBA" id="ARBA00023136"/>
    </source>
</evidence>
<evidence type="ECO:0000256" key="3">
    <source>
        <dbReference type="ARBA" id="ARBA00022692"/>
    </source>
</evidence>
<dbReference type="EMBL" id="JADIMJ010000031">
    <property type="protein sequence ID" value="MBO8453460.1"/>
    <property type="molecule type" value="Genomic_DNA"/>
</dbReference>
<feature type="transmembrane region" description="Helical" evidence="7">
    <location>
        <begin position="328"/>
        <end position="361"/>
    </location>
</feature>
<name>A0A940IG14_9BACT</name>
<comment type="similarity">
    <text evidence="6">Belongs to the ABC-4 integral membrane protein family.</text>
</comment>
<evidence type="ECO:0000313" key="11">
    <source>
        <dbReference type="Proteomes" id="UP000771749"/>
    </source>
</evidence>
<feature type="transmembrane region" description="Helical" evidence="7">
    <location>
        <begin position="21"/>
        <end position="41"/>
    </location>
</feature>
<keyword evidence="2" id="KW-1003">Cell membrane</keyword>
<dbReference type="GO" id="GO:0005886">
    <property type="term" value="C:plasma membrane"/>
    <property type="evidence" value="ECO:0007669"/>
    <property type="project" value="UniProtKB-SubCell"/>
</dbReference>
<evidence type="ECO:0000256" key="7">
    <source>
        <dbReference type="SAM" id="Phobius"/>
    </source>
</evidence>
<evidence type="ECO:0000313" key="10">
    <source>
        <dbReference type="EMBL" id="MBO8453460.1"/>
    </source>
</evidence>
<dbReference type="Proteomes" id="UP000771749">
    <property type="component" value="Unassembled WGS sequence"/>
</dbReference>
<accession>A0A940IG14</accession>
<dbReference type="InterPro" id="IPR050250">
    <property type="entry name" value="Macrolide_Exporter_MacB"/>
</dbReference>
<dbReference type="InterPro" id="IPR025857">
    <property type="entry name" value="MacB_PCD"/>
</dbReference>
<reference evidence="10" key="2">
    <citation type="journal article" date="2021" name="PeerJ">
        <title>Extensive microbial diversity within the chicken gut microbiome revealed by metagenomics and culture.</title>
        <authorList>
            <person name="Gilroy R."/>
            <person name="Ravi A."/>
            <person name="Getino M."/>
            <person name="Pursley I."/>
            <person name="Horton D.L."/>
            <person name="Alikhan N.F."/>
            <person name="Baker D."/>
            <person name="Gharbi K."/>
            <person name="Hall N."/>
            <person name="Watson M."/>
            <person name="Adriaenssens E.M."/>
            <person name="Foster-Nyarko E."/>
            <person name="Jarju S."/>
            <person name="Secka A."/>
            <person name="Antonio M."/>
            <person name="Oren A."/>
            <person name="Chaudhuri R.R."/>
            <person name="La Ragione R."/>
            <person name="Hildebrand F."/>
            <person name="Pallen M.J."/>
        </authorList>
    </citation>
    <scope>NUCLEOTIDE SEQUENCE</scope>
    <source>
        <strain evidence="10">F1-3629</strain>
    </source>
</reference>
<feature type="domain" description="ABC3 transporter permease C-terminal" evidence="8">
    <location>
        <begin position="286"/>
        <end position="398"/>
    </location>
</feature>
<keyword evidence="5 7" id="KW-0472">Membrane</keyword>
<dbReference type="InterPro" id="IPR003838">
    <property type="entry name" value="ABC3_permease_C"/>
</dbReference>
<protein>
    <submittedName>
        <fullName evidence="10">ABC transporter permease</fullName>
    </submittedName>
</protein>
<dbReference type="PANTHER" id="PTHR30572">
    <property type="entry name" value="MEMBRANE COMPONENT OF TRANSPORTER-RELATED"/>
    <property type="match status" value="1"/>
</dbReference>
<dbReference type="GO" id="GO:0022857">
    <property type="term" value="F:transmembrane transporter activity"/>
    <property type="evidence" value="ECO:0007669"/>
    <property type="project" value="TreeGrafter"/>
</dbReference>
<evidence type="ECO:0000259" key="9">
    <source>
        <dbReference type="Pfam" id="PF12704"/>
    </source>
</evidence>
<evidence type="ECO:0000259" key="8">
    <source>
        <dbReference type="Pfam" id="PF02687"/>
    </source>
</evidence>
<sequence length="406" mass="44111">MNWANLFKISLKALANNKMRAFLTMLGIIIGVAAVITMIALGQGAKQNIQSEISGMGSNMIMIHPGGERRGGVRLDPSEMQTLKEADYEALRKESLFLAGISPNVSSSGQLISGNNNYPSSVSGVSTDYIAIRQLNVEKGEMFTEADIKKSAKVCVIGTTIVDNLFPDGSEPLGKTIRLNQVPLKVIGVLESKGYNLMGMDQDDIVLVPYTTVMKRFRAINYLEGIFASAISEDITGLATADIEDILRRQHKLKDTDENDFMIRTQQELSEILDTTTNLLTTLLACIAGISLLVGGIGIMNIMYVSVTERTREIGLRMSVGARGIDILVQFLIEAILISITGGIIGILMGCGACAAVKYLAHWPVAIQLWSVVLSFLVCTFTGVFFGWYPAKKAAALDPIDALRYE</sequence>
<keyword evidence="4 7" id="KW-1133">Transmembrane helix</keyword>
<comment type="subcellular location">
    <subcellularLocation>
        <location evidence="1">Cell membrane</location>
        <topology evidence="1">Multi-pass membrane protein</topology>
    </subcellularLocation>
</comment>
<feature type="transmembrane region" description="Helical" evidence="7">
    <location>
        <begin position="367"/>
        <end position="389"/>
    </location>
</feature>
<evidence type="ECO:0000256" key="2">
    <source>
        <dbReference type="ARBA" id="ARBA00022475"/>
    </source>
</evidence>
<dbReference type="Pfam" id="PF12704">
    <property type="entry name" value="MacB_PCD"/>
    <property type="match status" value="1"/>
</dbReference>
<evidence type="ECO:0000256" key="1">
    <source>
        <dbReference type="ARBA" id="ARBA00004651"/>
    </source>
</evidence>
<proteinExistence type="inferred from homology"/>
<dbReference type="PANTHER" id="PTHR30572:SF4">
    <property type="entry name" value="ABC TRANSPORTER PERMEASE YTRF"/>
    <property type="match status" value="1"/>
</dbReference>
<evidence type="ECO:0000256" key="4">
    <source>
        <dbReference type="ARBA" id="ARBA00022989"/>
    </source>
</evidence>
<feature type="transmembrane region" description="Helical" evidence="7">
    <location>
        <begin position="279"/>
        <end position="307"/>
    </location>
</feature>
<feature type="domain" description="MacB-like periplasmic core" evidence="9">
    <location>
        <begin position="22"/>
        <end position="244"/>
    </location>
</feature>
<dbReference type="AlphaFoldDB" id="A0A940IG14"/>
<keyword evidence="3 7" id="KW-0812">Transmembrane</keyword>
<organism evidence="10 11">
    <name type="scientific">Candidatus Cryptobacteroides gallistercoris</name>
    <dbReference type="NCBI Taxonomy" id="2840765"/>
    <lineage>
        <taxon>Bacteria</taxon>
        <taxon>Pseudomonadati</taxon>
        <taxon>Bacteroidota</taxon>
        <taxon>Bacteroidia</taxon>
        <taxon>Bacteroidales</taxon>
        <taxon>Candidatus Cryptobacteroides</taxon>
    </lineage>
</organism>
<evidence type="ECO:0000256" key="6">
    <source>
        <dbReference type="ARBA" id="ARBA00038076"/>
    </source>
</evidence>
<dbReference type="Pfam" id="PF02687">
    <property type="entry name" value="FtsX"/>
    <property type="match status" value="1"/>
</dbReference>